<gene>
    <name evidence="1" type="ORF">INT45_000462</name>
</gene>
<protein>
    <submittedName>
        <fullName evidence="1">Uncharacterized protein</fullName>
    </submittedName>
</protein>
<sequence length="76" mass="8511">MAYSTMNDPIVRAFHACNITSLHTTHAGCGSGARDAELCGATEDQFMERHYLMKLSRSSIRAVNGFPMMQGRYWLP</sequence>
<accession>A0A8H7VL25</accession>
<name>A0A8H7VL25_9FUNG</name>
<proteinExistence type="predicted"/>
<dbReference type="Gene3D" id="1.10.443.20">
    <property type="entry name" value="Centromere DNA-binding protein complex CBF3 subunit, domain 2"/>
    <property type="match status" value="1"/>
</dbReference>
<comment type="caution">
    <text evidence="1">The sequence shown here is derived from an EMBL/GenBank/DDBJ whole genome shotgun (WGS) entry which is preliminary data.</text>
</comment>
<reference evidence="1 2" key="1">
    <citation type="submission" date="2020-12" db="EMBL/GenBank/DDBJ databases">
        <title>Metabolic potential, ecology and presence of endohyphal bacteria is reflected in genomic diversity of Mucoromycotina.</title>
        <authorList>
            <person name="Muszewska A."/>
            <person name="Okrasinska A."/>
            <person name="Steczkiewicz K."/>
            <person name="Drgas O."/>
            <person name="Orlowska M."/>
            <person name="Perlinska-Lenart U."/>
            <person name="Aleksandrzak-Piekarczyk T."/>
            <person name="Szatraj K."/>
            <person name="Zielenkiewicz U."/>
            <person name="Pilsyk S."/>
            <person name="Malc E."/>
            <person name="Mieczkowski P."/>
            <person name="Kruszewska J.S."/>
            <person name="Biernat P."/>
            <person name="Pawlowska J."/>
        </authorList>
    </citation>
    <scope>NUCLEOTIDE SEQUENCE [LARGE SCALE GENOMIC DNA]</scope>
    <source>
        <strain evidence="1 2">CBS 142.35</strain>
    </source>
</reference>
<organism evidence="1 2">
    <name type="scientific">Circinella minor</name>
    <dbReference type="NCBI Taxonomy" id="1195481"/>
    <lineage>
        <taxon>Eukaryota</taxon>
        <taxon>Fungi</taxon>
        <taxon>Fungi incertae sedis</taxon>
        <taxon>Mucoromycota</taxon>
        <taxon>Mucoromycotina</taxon>
        <taxon>Mucoromycetes</taxon>
        <taxon>Mucorales</taxon>
        <taxon>Lichtheimiaceae</taxon>
        <taxon>Circinella</taxon>
    </lineage>
</organism>
<dbReference type="EMBL" id="JAEPRB010000073">
    <property type="protein sequence ID" value="KAG2222847.1"/>
    <property type="molecule type" value="Genomic_DNA"/>
</dbReference>
<dbReference type="Proteomes" id="UP000646827">
    <property type="component" value="Unassembled WGS sequence"/>
</dbReference>
<dbReference type="GO" id="GO:0003677">
    <property type="term" value="F:DNA binding"/>
    <property type="evidence" value="ECO:0007669"/>
    <property type="project" value="InterPro"/>
</dbReference>
<dbReference type="InterPro" id="IPR038279">
    <property type="entry name" value="Ndc10_dom2_sf"/>
</dbReference>
<dbReference type="OrthoDB" id="120763at2759"/>
<evidence type="ECO:0000313" key="1">
    <source>
        <dbReference type="EMBL" id="KAG2222847.1"/>
    </source>
</evidence>
<dbReference type="AlphaFoldDB" id="A0A8H7VL25"/>
<evidence type="ECO:0000313" key="2">
    <source>
        <dbReference type="Proteomes" id="UP000646827"/>
    </source>
</evidence>
<keyword evidence="2" id="KW-1185">Reference proteome</keyword>